<evidence type="ECO:0000256" key="3">
    <source>
        <dbReference type="SAM" id="Phobius"/>
    </source>
</evidence>
<dbReference type="PANTHER" id="PTHR33021">
    <property type="entry name" value="BLUE COPPER PROTEIN"/>
    <property type="match status" value="1"/>
</dbReference>
<dbReference type="SUPFAM" id="SSF49503">
    <property type="entry name" value="Cupredoxins"/>
    <property type="match status" value="1"/>
</dbReference>
<dbReference type="Pfam" id="PF02298">
    <property type="entry name" value="Cu_bind_like"/>
    <property type="match status" value="1"/>
</dbReference>
<dbReference type="AlphaFoldDB" id="A0A7I8LH93"/>
<dbReference type="PROSITE" id="PS51485">
    <property type="entry name" value="PHYTOCYANIN"/>
    <property type="match status" value="1"/>
</dbReference>
<dbReference type="GO" id="GO:0005886">
    <property type="term" value="C:plasma membrane"/>
    <property type="evidence" value="ECO:0007669"/>
    <property type="project" value="TreeGrafter"/>
</dbReference>
<feature type="transmembrane region" description="Helical" evidence="3">
    <location>
        <begin position="155"/>
        <end position="176"/>
    </location>
</feature>
<organism evidence="6 7">
    <name type="scientific">Spirodela intermedia</name>
    <name type="common">Intermediate duckweed</name>
    <dbReference type="NCBI Taxonomy" id="51605"/>
    <lineage>
        <taxon>Eukaryota</taxon>
        <taxon>Viridiplantae</taxon>
        <taxon>Streptophyta</taxon>
        <taxon>Embryophyta</taxon>
        <taxon>Tracheophyta</taxon>
        <taxon>Spermatophyta</taxon>
        <taxon>Magnoliopsida</taxon>
        <taxon>Liliopsida</taxon>
        <taxon>Araceae</taxon>
        <taxon>Lemnoideae</taxon>
        <taxon>Spirodela</taxon>
    </lineage>
</organism>
<dbReference type="FunFam" id="2.60.40.420:FF:000034">
    <property type="entry name" value="Cupredoxin superfamily protein"/>
    <property type="match status" value="1"/>
</dbReference>
<evidence type="ECO:0000256" key="2">
    <source>
        <dbReference type="ARBA" id="ARBA00023180"/>
    </source>
</evidence>
<evidence type="ECO:0000256" key="4">
    <source>
        <dbReference type="SAM" id="SignalP"/>
    </source>
</evidence>
<dbReference type="Gene3D" id="2.60.40.420">
    <property type="entry name" value="Cupredoxins - blue copper proteins"/>
    <property type="match status" value="1"/>
</dbReference>
<keyword evidence="3" id="KW-0812">Transmembrane</keyword>
<evidence type="ECO:0000256" key="1">
    <source>
        <dbReference type="ARBA" id="ARBA00023157"/>
    </source>
</evidence>
<keyword evidence="2" id="KW-0325">Glycoprotein</keyword>
<keyword evidence="3" id="KW-0472">Membrane</keyword>
<reference evidence="6" key="1">
    <citation type="submission" date="2020-02" db="EMBL/GenBank/DDBJ databases">
        <authorList>
            <person name="Scholz U."/>
            <person name="Mascher M."/>
            <person name="Fiebig A."/>
        </authorList>
    </citation>
    <scope>NUCLEOTIDE SEQUENCE</scope>
</reference>
<sequence>MAAASLYFSVSLLFLLCGLSAAKEYLVGGSINSWTVSSSSLRVLNHWAEANRFQVGDSLVWRFDGKASVLEVTREAYLACNTSSPIAEHGGGAITVRLRRSGPHYFISGEEGACGKGVKLVVVVMAERRSAAAASPAPSPAEAEAPIPMIGGAPFSAAAGGGVVAAAIVLVLTGLWGGL</sequence>
<dbReference type="PANTHER" id="PTHR33021:SF197">
    <property type="entry name" value="EARLY NODULIN-LIKE PROTEIN 13"/>
    <property type="match status" value="1"/>
</dbReference>
<dbReference type="InterPro" id="IPR039391">
    <property type="entry name" value="Phytocyanin-like"/>
</dbReference>
<keyword evidence="1" id="KW-1015">Disulfide bond</keyword>
<keyword evidence="3" id="KW-1133">Transmembrane helix</keyword>
<keyword evidence="7" id="KW-1185">Reference proteome</keyword>
<gene>
    <name evidence="6" type="ORF">SI8410_16020085</name>
</gene>
<accession>A0A7I8LH93</accession>
<evidence type="ECO:0000313" key="7">
    <source>
        <dbReference type="Proteomes" id="UP000663760"/>
    </source>
</evidence>
<dbReference type="EMBL" id="LR746279">
    <property type="protein sequence ID" value="CAA7409407.1"/>
    <property type="molecule type" value="Genomic_DNA"/>
</dbReference>
<dbReference type="GO" id="GO:0009055">
    <property type="term" value="F:electron transfer activity"/>
    <property type="evidence" value="ECO:0007669"/>
    <property type="project" value="InterPro"/>
</dbReference>
<feature type="signal peptide" evidence="4">
    <location>
        <begin position="1"/>
        <end position="22"/>
    </location>
</feature>
<proteinExistence type="predicted"/>
<evidence type="ECO:0000259" key="5">
    <source>
        <dbReference type="PROSITE" id="PS51485"/>
    </source>
</evidence>
<feature type="chain" id="PRO_5029847505" description="Phytocyanin domain-containing protein" evidence="4">
    <location>
        <begin position="23"/>
        <end position="179"/>
    </location>
</feature>
<feature type="domain" description="Phytocyanin" evidence="5">
    <location>
        <begin position="23"/>
        <end position="126"/>
    </location>
</feature>
<dbReference type="OrthoDB" id="1937044at2759"/>
<evidence type="ECO:0000313" key="6">
    <source>
        <dbReference type="EMBL" id="CAA7409407.1"/>
    </source>
</evidence>
<protein>
    <recommendedName>
        <fullName evidence="5">Phytocyanin domain-containing protein</fullName>
    </recommendedName>
</protein>
<name>A0A7I8LH93_SPIIN</name>
<dbReference type="Proteomes" id="UP000663760">
    <property type="component" value="Chromosome 16"/>
</dbReference>
<dbReference type="InterPro" id="IPR003245">
    <property type="entry name" value="Phytocyanin_dom"/>
</dbReference>
<dbReference type="InterPro" id="IPR008972">
    <property type="entry name" value="Cupredoxin"/>
</dbReference>
<keyword evidence="4" id="KW-0732">Signal</keyword>